<sequence length="236" mass="23967">MASLLLINPNTTQAVTDRLRRQLVAQLGMSGPARLHACTARFGAPYIADAATYQVGARAVLDAFALHVAEHGLPGAVLVGCFGDPAVWALRSLHPQLPAMGLAEAGMREAAAHGPFAVVTGGHAWQPLLRQLAADRGLAGPQGLVAVHTVEATGGQMAADLHAAQALLHEAAQACLAQHPGVRALVLGGATLGGLAEPLADTLGLPVVDNVAAGGRWLAGHLSSPLSGPQVGRVQP</sequence>
<dbReference type="Pfam" id="PF01177">
    <property type="entry name" value="Asp_Glu_race"/>
    <property type="match status" value="1"/>
</dbReference>
<dbReference type="InterPro" id="IPR052186">
    <property type="entry name" value="Hydantoin_racemase-like"/>
</dbReference>
<dbReference type="PANTHER" id="PTHR28047">
    <property type="entry name" value="PROTEIN DCG1"/>
    <property type="match status" value="1"/>
</dbReference>
<proteinExistence type="inferred from homology"/>
<dbReference type="Proteomes" id="UP000292120">
    <property type="component" value="Unassembled WGS sequence"/>
</dbReference>
<organism evidence="2 3">
    <name type="scientific">Aquabacterium lacunae</name>
    <dbReference type="NCBI Taxonomy" id="2528630"/>
    <lineage>
        <taxon>Bacteria</taxon>
        <taxon>Pseudomonadati</taxon>
        <taxon>Pseudomonadota</taxon>
        <taxon>Betaproteobacteria</taxon>
        <taxon>Burkholderiales</taxon>
        <taxon>Aquabacterium</taxon>
    </lineage>
</organism>
<accession>A0A4Q9H2R7</accession>
<evidence type="ECO:0000256" key="1">
    <source>
        <dbReference type="ARBA" id="ARBA00038414"/>
    </source>
</evidence>
<dbReference type="Gene3D" id="3.40.50.12500">
    <property type="match status" value="1"/>
</dbReference>
<reference evidence="2 3" key="1">
    <citation type="submission" date="2019-02" db="EMBL/GenBank/DDBJ databases">
        <title>Aquabacterium sp. strain KMB7.</title>
        <authorList>
            <person name="Chen W.-M."/>
        </authorList>
    </citation>
    <scope>NUCLEOTIDE SEQUENCE [LARGE SCALE GENOMIC DNA]</scope>
    <source>
        <strain evidence="2 3">KMB7</strain>
    </source>
</reference>
<name>A0A4Q9H2R7_9BURK</name>
<dbReference type="GO" id="GO:0047661">
    <property type="term" value="F:amino-acid racemase activity"/>
    <property type="evidence" value="ECO:0007669"/>
    <property type="project" value="InterPro"/>
</dbReference>
<dbReference type="PANTHER" id="PTHR28047:SF5">
    <property type="entry name" value="PROTEIN DCG1"/>
    <property type="match status" value="1"/>
</dbReference>
<dbReference type="OrthoDB" id="9791723at2"/>
<keyword evidence="3" id="KW-1185">Reference proteome</keyword>
<dbReference type="InterPro" id="IPR015942">
    <property type="entry name" value="Asp/Glu/hydantoin_racemase"/>
</dbReference>
<dbReference type="AlphaFoldDB" id="A0A4Q9H2R7"/>
<dbReference type="EMBL" id="SIXI01000007">
    <property type="protein sequence ID" value="TBO28378.1"/>
    <property type="molecule type" value="Genomic_DNA"/>
</dbReference>
<comment type="similarity">
    <text evidence="1">Belongs to the HyuE racemase family.</text>
</comment>
<gene>
    <name evidence="2" type="ORF">EYS42_15340</name>
</gene>
<dbReference type="InterPro" id="IPR053714">
    <property type="entry name" value="Iso_Racemase_Enz_sf"/>
</dbReference>
<comment type="caution">
    <text evidence="2">The sequence shown here is derived from an EMBL/GenBank/DDBJ whole genome shotgun (WGS) entry which is preliminary data.</text>
</comment>
<protein>
    <submittedName>
        <fullName evidence="2">Asp/Glu racemase</fullName>
    </submittedName>
</protein>
<dbReference type="RefSeq" id="WP_130969074.1">
    <property type="nucleotide sequence ID" value="NZ_SIXI01000007.1"/>
</dbReference>
<evidence type="ECO:0000313" key="3">
    <source>
        <dbReference type="Proteomes" id="UP000292120"/>
    </source>
</evidence>
<evidence type="ECO:0000313" key="2">
    <source>
        <dbReference type="EMBL" id="TBO28378.1"/>
    </source>
</evidence>